<accession>A0A2T4URW2</accession>
<dbReference type="EMBL" id="PZPL01000001">
    <property type="protein sequence ID" value="PTL72269.1"/>
    <property type="molecule type" value="Genomic_DNA"/>
</dbReference>
<evidence type="ECO:0000313" key="3">
    <source>
        <dbReference type="Proteomes" id="UP000241085"/>
    </source>
</evidence>
<organism evidence="2 3">
    <name type="scientific">Rathayibacter caricis DSM 15933</name>
    <dbReference type="NCBI Taxonomy" id="1328867"/>
    <lineage>
        <taxon>Bacteria</taxon>
        <taxon>Bacillati</taxon>
        <taxon>Actinomycetota</taxon>
        <taxon>Actinomycetes</taxon>
        <taxon>Micrococcales</taxon>
        <taxon>Microbacteriaceae</taxon>
        <taxon>Rathayibacter</taxon>
    </lineage>
</organism>
<comment type="caution">
    <text evidence="2">The sequence shown here is derived from an EMBL/GenBank/DDBJ whole genome shotgun (WGS) entry which is preliminary data.</text>
</comment>
<sequence>MSSPAEIRSRLEGAAASQRLVRLERVSRPGQSIDGFVVGLGAKWVLLTRIMAGGYFDGVTAVRLREISRVRRDRSFEGRSASLQPEWPPRAPSGVEPSDLDTTAGMLAALLRPGVLTGIERDRRHDSLWVGVPNELVGRWFYLSEVRPDGTWHERPLGYRFGTITVVTVDDHYLRGLALVAGQPPVEELPHHWTARARTQVGSDAQS</sequence>
<gene>
    <name evidence="2" type="ORF">C1I63_05025</name>
</gene>
<feature type="region of interest" description="Disordered" evidence="1">
    <location>
        <begin position="78"/>
        <end position="97"/>
    </location>
</feature>
<reference evidence="2 3" key="1">
    <citation type="submission" date="2018-03" db="EMBL/GenBank/DDBJ databases">
        <title>Bacteriophage NCPPB3778 and a type I-E CRISPR drive the evolution of the US Biological Select Agent, Rathayibacter toxicus.</title>
        <authorList>
            <person name="Davis E.W.II."/>
            <person name="Tabima J.F."/>
            <person name="Weisberg A.J."/>
            <person name="Dantas Lopes L."/>
            <person name="Wiseman M.S."/>
            <person name="Wiseman M.S."/>
            <person name="Pupko T."/>
            <person name="Belcher M.S."/>
            <person name="Sechler A.J."/>
            <person name="Tancos M.A."/>
            <person name="Schroeder B.K."/>
            <person name="Murray T.D."/>
            <person name="Luster D.G."/>
            <person name="Schneider W.L."/>
            <person name="Rogers E."/>
            <person name="Andreote F.D."/>
            <person name="Grunwald N.J."/>
            <person name="Putnam M.L."/>
            <person name="Chang J.H."/>
        </authorList>
    </citation>
    <scope>NUCLEOTIDE SEQUENCE [LARGE SCALE GENOMIC DNA]</scope>
    <source>
        <strain evidence="2 3">DSM 15933</strain>
    </source>
</reference>
<name>A0A2T4URW2_9MICO</name>
<dbReference type="AlphaFoldDB" id="A0A2T4URW2"/>
<protein>
    <submittedName>
        <fullName evidence="2">Uncharacterized protein</fullName>
    </submittedName>
</protein>
<evidence type="ECO:0000256" key="1">
    <source>
        <dbReference type="SAM" id="MobiDB-lite"/>
    </source>
</evidence>
<keyword evidence="3" id="KW-1185">Reference proteome</keyword>
<proteinExistence type="predicted"/>
<evidence type="ECO:0000313" key="2">
    <source>
        <dbReference type="EMBL" id="PTL72269.1"/>
    </source>
</evidence>
<dbReference type="Proteomes" id="UP000241085">
    <property type="component" value="Unassembled WGS sequence"/>
</dbReference>